<evidence type="ECO:0000313" key="3">
    <source>
        <dbReference type="EMBL" id="GLJ68330.1"/>
    </source>
</evidence>
<dbReference type="InterPro" id="IPR036396">
    <property type="entry name" value="Cyt_P450_sf"/>
</dbReference>
<keyword evidence="2" id="KW-0560">Oxidoreductase</keyword>
<dbReference type="PANTHER" id="PTHR46696:SF6">
    <property type="entry name" value="P450, PUTATIVE (EUROFUNG)-RELATED"/>
    <property type="match status" value="1"/>
</dbReference>
<dbReference type="Proteomes" id="UP001142292">
    <property type="component" value="Unassembled WGS sequence"/>
</dbReference>
<dbReference type="PROSITE" id="PS00086">
    <property type="entry name" value="CYTOCHROME_P450"/>
    <property type="match status" value="1"/>
</dbReference>
<dbReference type="EMBL" id="BSEL01000005">
    <property type="protein sequence ID" value="GLJ68330.1"/>
    <property type="molecule type" value="Genomic_DNA"/>
</dbReference>
<dbReference type="Gene3D" id="1.10.630.10">
    <property type="entry name" value="Cytochrome P450"/>
    <property type="match status" value="1"/>
</dbReference>
<dbReference type="PRINTS" id="PR00359">
    <property type="entry name" value="BP450"/>
</dbReference>
<sequence length="452" mass="49799">MVQTGGMQIAAQVSFRLRAMTRPLTERVRTLALQLAMRGKESPIPDITTLRKIPEHLTFPLRRDGVDPVPLLAESREQAPVAKLGSVLGLDIVLVTGHAESKHVLAAKDTYSNDMRHLLGTRKRTDAEGIGGLGMTDPPDHTKLRGLLTPEFTMRRLGRLTGMIDRIVNDALDDMEAHGPEVDLVQHFGFEIPFRVICELLGMPEDVRDEFHKLGMARFDLSEGGAGSFGAATETRTFLIEQVRRQRAEPGDGMIGEIIRNKGDDYDDVELGGLADGVFLGGYETSASMLSMGAYVLMQNPEAYEILRSGDRAEVDEVVEELLRYLCPVQIAFPRFAREDHDLFGVPVKKGAVVLVSLTGANRDPAVVPKPEQFDLRNAETMHFAFGHGMHRCVGAELARMELRAALTGLARRFPDLAMATDDPGDLGWRDLSVVYSLDRLPVKLSKDPVPA</sequence>
<organism evidence="3 4">
    <name type="scientific">Nocardioides luteus</name>
    <dbReference type="NCBI Taxonomy" id="1844"/>
    <lineage>
        <taxon>Bacteria</taxon>
        <taxon>Bacillati</taxon>
        <taxon>Actinomycetota</taxon>
        <taxon>Actinomycetes</taxon>
        <taxon>Propionibacteriales</taxon>
        <taxon>Nocardioidaceae</taxon>
        <taxon>Nocardioides</taxon>
    </lineage>
</organism>
<dbReference type="PRINTS" id="PR00385">
    <property type="entry name" value="P450"/>
</dbReference>
<evidence type="ECO:0000256" key="1">
    <source>
        <dbReference type="ARBA" id="ARBA00010617"/>
    </source>
</evidence>
<protein>
    <submittedName>
        <fullName evidence="3">Cytochrome P450</fullName>
    </submittedName>
</protein>
<comment type="caution">
    <text evidence="3">The sequence shown here is derived from an EMBL/GenBank/DDBJ whole genome shotgun (WGS) entry which is preliminary data.</text>
</comment>
<keyword evidence="2" id="KW-0349">Heme</keyword>
<dbReference type="InterPro" id="IPR002397">
    <property type="entry name" value="Cyt_P450_B"/>
</dbReference>
<proteinExistence type="inferred from homology"/>
<dbReference type="SUPFAM" id="SSF48264">
    <property type="entry name" value="Cytochrome P450"/>
    <property type="match status" value="1"/>
</dbReference>
<name>A0ABQ5SWB2_9ACTN</name>
<keyword evidence="2" id="KW-0479">Metal-binding</keyword>
<reference evidence="3" key="2">
    <citation type="submission" date="2023-01" db="EMBL/GenBank/DDBJ databases">
        <authorList>
            <person name="Sun Q."/>
            <person name="Evtushenko L."/>
        </authorList>
    </citation>
    <scope>NUCLEOTIDE SEQUENCE</scope>
    <source>
        <strain evidence="3">VKM Ac-1246</strain>
    </source>
</reference>
<reference evidence="3" key="1">
    <citation type="journal article" date="2014" name="Int. J. Syst. Evol. Microbiol.">
        <title>Complete genome of a new Firmicutes species belonging to the dominant human colonic microbiota ('Ruminococcus bicirculans') reveals two chromosomes and a selective capacity to utilize plant glucans.</title>
        <authorList>
            <consortium name="NISC Comparative Sequencing Program"/>
            <person name="Wegmann U."/>
            <person name="Louis P."/>
            <person name="Goesmann A."/>
            <person name="Henrissat B."/>
            <person name="Duncan S.H."/>
            <person name="Flint H.J."/>
        </authorList>
    </citation>
    <scope>NUCLEOTIDE SEQUENCE</scope>
    <source>
        <strain evidence="3">VKM Ac-1246</strain>
    </source>
</reference>
<dbReference type="InterPro" id="IPR001128">
    <property type="entry name" value="Cyt_P450"/>
</dbReference>
<keyword evidence="2" id="KW-0503">Monooxygenase</keyword>
<evidence type="ECO:0000313" key="4">
    <source>
        <dbReference type="Proteomes" id="UP001142292"/>
    </source>
</evidence>
<evidence type="ECO:0000256" key="2">
    <source>
        <dbReference type="RuleBase" id="RU000461"/>
    </source>
</evidence>
<gene>
    <name evidence="3" type="ORF">GCM10017579_23660</name>
</gene>
<dbReference type="InterPro" id="IPR017972">
    <property type="entry name" value="Cyt_P450_CS"/>
</dbReference>
<comment type="similarity">
    <text evidence="1 2">Belongs to the cytochrome P450 family.</text>
</comment>
<keyword evidence="2" id="KW-0408">Iron</keyword>
<keyword evidence="4" id="KW-1185">Reference proteome</keyword>
<accession>A0ABQ5SWB2</accession>
<dbReference type="PANTHER" id="PTHR46696">
    <property type="entry name" value="P450, PUTATIVE (EUROFUNG)-RELATED"/>
    <property type="match status" value="1"/>
</dbReference>
<dbReference type="Pfam" id="PF00067">
    <property type="entry name" value="p450"/>
    <property type="match status" value="1"/>
</dbReference>